<protein>
    <submittedName>
        <fullName evidence="1">Uncharacterized protein</fullName>
    </submittedName>
</protein>
<reference evidence="1" key="1">
    <citation type="submission" date="2012-08" db="EMBL/GenBank/DDBJ databases">
        <title>Comparative genomics of metastatic and non-metastatic Leishmania guyanensis provides insights into polygenic factors involved in Leishmania RNA virus infection.</title>
        <authorList>
            <person name="Smith D."/>
            <person name="Hertz-Fowler C."/>
            <person name="Martin R."/>
            <person name="Dickens N."/>
            <person name="Fasel N."/>
            <person name="Falquet L."/>
            <person name="Beverley S."/>
            <person name="Zangger H."/>
            <person name="Calderon-Copete S."/>
            <person name="Mottram J."/>
            <person name="Xenarios I."/>
        </authorList>
    </citation>
    <scope>NUCLEOTIDE SEQUENCE</scope>
    <source>
        <strain evidence="1">MHOM/BR/75/M4147/SSU:IR2SAT-LUC</strain>
    </source>
</reference>
<sequence>MLAIVHACSMLPLSQVNGTTNRGCAGGEEKGYSQRSSLSCTWRILGVDWEGRGRKEGGAVEKKNSVCFL</sequence>
<accession>A0A1E1IWU6</accession>
<dbReference type="EMBL" id="CALQ01000928">
    <property type="protein sequence ID" value="CCM15773.1"/>
    <property type="molecule type" value="Genomic_DNA"/>
</dbReference>
<dbReference type="AlphaFoldDB" id="A0A1E1IWU6"/>
<organism evidence="1">
    <name type="scientific">Leishmania guyanensis</name>
    <dbReference type="NCBI Taxonomy" id="5670"/>
    <lineage>
        <taxon>Eukaryota</taxon>
        <taxon>Discoba</taxon>
        <taxon>Euglenozoa</taxon>
        <taxon>Kinetoplastea</taxon>
        <taxon>Metakinetoplastina</taxon>
        <taxon>Trypanosomatida</taxon>
        <taxon>Trypanosomatidae</taxon>
        <taxon>Leishmaniinae</taxon>
        <taxon>Leishmania</taxon>
        <taxon>Leishmania guyanensis species complex</taxon>
    </lineage>
</organism>
<gene>
    <name evidence="1" type="primary">LgM4147LRVhigh.23.01080.01230</name>
    <name evidence="1" type="ORF">BN36_2332880</name>
</gene>
<name>A0A1E1IWU6_LEIGU</name>
<proteinExistence type="predicted"/>
<evidence type="ECO:0000313" key="1">
    <source>
        <dbReference type="EMBL" id="CCM15773.1"/>
    </source>
</evidence>